<dbReference type="SUPFAM" id="SSF52540">
    <property type="entry name" value="P-loop containing nucleoside triphosphate hydrolases"/>
    <property type="match status" value="1"/>
</dbReference>
<feature type="non-terminal residue" evidence="2">
    <location>
        <position position="1"/>
    </location>
</feature>
<dbReference type="GO" id="GO:0005524">
    <property type="term" value="F:ATP binding"/>
    <property type="evidence" value="ECO:0007669"/>
    <property type="project" value="InterPro"/>
</dbReference>
<sequence length="314" mass="35460">INKYNNLPTKEALVIELDSTPLKDEEFENVTELLTYLEGQNDEKSDIQWLLETTEKFCQDKAIYNAVVSSIKILDEPEKSKSDKGAIPELLTDALSVSFDPHVGHDYLLDSDDRYSFYHKIEKKIPFDLDYFNKITGGGLSSKTLNIALAGTGVGKSLFMCHVSSSALSQGNNVLYITLEMAEERIAERIDANLLNIRLDDLVSLPKKMYEKKIEDLKSTVKGRLIIKEYPTAAASTNHFRALLNELNLKRNFKPDMILVDYINICSSARIRPGQYVNSYSYIKSIAEELRGLAVEFDVPILSATQTNRQGFQN</sequence>
<dbReference type="Gene3D" id="3.40.50.300">
    <property type="entry name" value="P-loop containing nucleotide triphosphate hydrolases"/>
    <property type="match status" value="1"/>
</dbReference>
<dbReference type="InterPro" id="IPR007694">
    <property type="entry name" value="DNA_helicase_DnaB-like_C"/>
</dbReference>
<reference evidence="2" key="1">
    <citation type="submission" date="2018-05" db="EMBL/GenBank/DDBJ databases">
        <authorList>
            <person name="Lanie J.A."/>
            <person name="Ng W.-L."/>
            <person name="Kazmierczak K.M."/>
            <person name="Andrzejewski T.M."/>
            <person name="Davidsen T.M."/>
            <person name="Wayne K.J."/>
            <person name="Tettelin H."/>
            <person name="Glass J.I."/>
            <person name="Rusch D."/>
            <person name="Podicherti R."/>
            <person name="Tsui H.-C.T."/>
            <person name="Winkler M.E."/>
        </authorList>
    </citation>
    <scope>NUCLEOTIDE SEQUENCE</scope>
</reference>
<evidence type="ECO:0000313" key="2">
    <source>
        <dbReference type="EMBL" id="SVD05173.1"/>
    </source>
</evidence>
<dbReference type="InterPro" id="IPR027417">
    <property type="entry name" value="P-loop_NTPase"/>
</dbReference>
<dbReference type="EMBL" id="UINC01126594">
    <property type="protein sequence ID" value="SVD05173.1"/>
    <property type="molecule type" value="Genomic_DNA"/>
</dbReference>
<dbReference type="GO" id="GO:0003678">
    <property type="term" value="F:DNA helicase activity"/>
    <property type="evidence" value="ECO:0007669"/>
    <property type="project" value="InterPro"/>
</dbReference>
<dbReference type="PANTHER" id="PTHR30153:SF2">
    <property type="entry name" value="REPLICATIVE DNA HELICASE"/>
    <property type="match status" value="1"/>
</dbReference>
<protein>
    <recommendedName>
        <fullName evidence="1">SF4 helicase domain-containing protein</fullName>
    </recommendedName>
</protein>
<feature type="non-terminal residue" evidence="2">
    <location>
        <position position="314"/>
    </location>
</feature>
<dbReference type="Pfam" id="PF03796">
    <property type="entry name" value="DnaB_C"/>
    <property type="match status" value="1"/>
</dbReference>
<dbReference type="PANTHER" id="PTHR30153">
    <property type="entry name" value="REPLICATIVE DNA HELICASE DNAB"/>
    <property type="match status" value="1"/>
</dbReference>
<evidence type="ECO:0000259" key="1">
    <source>
        <dbReference type="PROSITE" id="PS51199"/>
    </source>
</evidence>
<dbReference type="GO" id="GO:0005829">
    <property type="term" value="C:cytosol"/>
    <property type="evidence" value="ECO:0007669"/>
    <property type="project" value="TreeGrafter"/>
</dbReference>
<dbReference type="GO" id="GO:0006260">
    <property type="term" value="P:DNA replication"/>
    <property type="evidence" value="ECO:0007669"/>
    <property type="project" value="InterPro"/>
</dbReference>
<name>A0A382S5L5_9ZZZZ</name>
<gene>
    <name evidence="2" type="ORF">METZ01_LOCUS358027</name>
</gene>
<dbReference type="AlphaFoldDB" id="A0A382S5L5"/>
<accession>A0A382S5L5</accession>
<feature type="domain" description="SF4 helicase" evidence="1">
    <location>
        <begin position="118"/>
        <end position="314"/>
    </location>
</feature>
<dbReference type="PROSITE" id="PS51199">
    <property type="entry name" value="SF4_HELICASE"/>
    <property type="match status" value="1"/>
</dbReference>
<proteinExistence type="predicted"/>
<organism evidence="2">
    <name type="scientific">marine metagenome</name>
    <dbReference type="NCBI Taxonomy" id="408172"/>
    <lineage>
        <taxon>unclassified sequences</taxon>
        <taxon>metagenomes</taxon>
        <taxon>ecological metagenomes</taxon>
    </lineage>
</organism>